<reference evidence="7 8" key="1">
    <citation type="submission" date="2024-05" db="EMBL/GenBank/DDBJ databases">
        <authorList>
            <person name="Wallberg A."/>
        </authorList>
    </citation>
    <scope>NUCLEOTIDE SEQUENCE [LARGE SCALE GENOMIC DNA]</scope>
</reference>
<protein>
    <recommendedName>
        <fullName evidence="6">Amino acid permease/ SLC12A domain-containing protein</fullName>
    </recommendedName>
</protein>
<keyword evidence="2 5" id="KW-0812">Transmembrane</keyword>
<dbReference type="PANTHER" id="PTHR11827:SF103">
    <property type="entry name" value="SODIUM CHLORIDE COTRANSPORTER 69, ISOFORM E"/>
    <property type="match status" value="1"/>
</dbReference>
<evidence type="ECO:0000256" key="5">
    <source>
        <dbReference type="SAM" id="Phobius"/>
    </source>
</evidence>
<dbReference type="PANTHER" id="PTHR11827">
    <property type="entry name" value="SOLUTE CARRIER FAMILY 12, CATION COTRANSPORTERS"/>
    <property type="match status" value="1"/>
</dbReference>
<keyword evidence="8" id="KW-1185">Reference proteome</keyword>
<dbReference type="GO" id="GO:0016020">
    <property type="term" value="C:membrane"/>
    <property type="evidence" value="ECO:0007669"/>
    <property type="project" value="UniProtKB-SubCell"/>
</dbReference>
<dbReference type="AlphaFoldDB" id="A0AAV2PZD5"/>
<name>A0AAV2PZD5_MEGNR</name>
<comment type="caution">
    <text evidence="7">The sequence shown here is derived from an EMBL/GenBank/DDBJ whole genome shotgun (WGS) entry which is preliminary data.</text>
</comment>
<evidence type="ECO:0000256" key="4">
    <source>
        <dbReference type="ARBA" id="ARBA00023136"/>
    </source>
</evidence>
<keyword evidence="4 5" id="KW-0472">Membrane</keyword>
<feature type="transmembrane region" description="Helical" evidence="5">
    <location>
        <begin position="430"/>
        <end position="450"/>
    </location>
</feature>
<proteinExistence type="predicted"/>
<dbReference type="InterPro" id="IPR004841">
    <property type="entry name" value="AA-permease/SLC12A_dom"/>
</dbReference>
<dbReference type="FunFam" id="1.20.1740.10:FF:000022">
    <property type="entry name" value="Bumetanide-sensitive na-k-cl cotransport protein"/>
    <property type="match status" value="1"/>
</dbReference>
<feature type="transmembrane region" description="Helical" evidence="5">
    <location>
        <begin position="57"/>
        <end position="78"/>
    </location>
</feature>
<evidence type="ECO:0000259" key="6">
    <source>
        <dbReference type="Pfam" id="PF00324"/>
    </source>
</evidence>
<dbReference type="InterPro" id="IPR004842">
    <property type="entry name" value="SLC12A_fam"/>
</dbReference>
<feature type="transmembrane region" description="Helical" evidence="5">
    <location>
        <begin position="130"/>
        <end position="151"/>
    </location>
</feature>
<accession>A0AAV2PZD5</accession>
<dbReference type="EMBL" id="CAXKWB010001887">
    <property type="protein sequence ID" value="CAL4065736.1"/>
    <property type="molecule type" value="Genomic_DNA"/>
</dbReference>
<comment type="subcellular location">
    <subcellularLocation>
        <location evidence="1">Membrane</location>
        <topology evidence="1">Multi-pass membrane protein</topology>
    </subcellularLocation>
</comment>
<feature type="transmembrane region" description="Helical" evidence="5">
    <location>
        <begin position="260"/>
        <end position="279"/>
    </location>
</feature>
<feature type="transmembrane region" description="Helical" evidence="5">
    <location>
        <begin position="490"/>
        <end position="523"/>
    </location>
</feature>
<evidence type="ECO:0000313" key="7">
    <source>
        <dbReference type="EMBL" id="CAL4065736.1"/>
    </source>
</evidence>
<dbReference type="GO" id="GO:0008511">
    <property type="term" value="F:sodium:potassium:chloride symporter activity"/>
    <property type="evidence" value="ECO:0007669"/>
    <property type="project" value="TreeGrafter"/>
</dbReference>
<keyword evidence="3 5" id="KW-1133">Transmembrane helix</keyword>
<evidence type="ECO:0000256" key="2">
    <source>
        <dbReference type="ARBA" id="ARBA00022692"/>
    </source>
</evidence>
<evidence type="ECO:0000256" key="3">
    <source>
        <dbReference type="ARBA" id="ARBA00022989"/>
    </source>
</evidence>
<sequence>NSIVEGGRPYRPTLEDLHNQNTFQAPQKRRGSNRLGGDSEAPQLRGKIVKFGWIKGVYMPCLLNIWGVMLFLRLTWVVGQAGLLQSIIIVCFSNVVTTITTLSMCAVATNGKIKAGGAYYMISRALGPEFGGSIGFMFTIANSIASATYIIGFCDSLKDMCSNYWGAIIIDGTVNDTRVIGVATLILMLALAIVGLEWVTRVQILLLFLLIGSQINLVIGLFIGPKSTEEQAMGYTGFNGAIMSENWSPEYRYSEGQQQSFFSVFAVFFPAVTGIIAGANMSGDLKDPGTAIPKGTLAAILTTFITYIIYPIMVSAAVVRDATGNITQLDLSDNATAESQVAYTSCTKESSAEAEYCYRGLQNDFQVMTLVSGYGPLIYAGCFGATLSSAIASLVGGPRVLQALAKDRLYPGIHIFEVGYGANNDPVRGYMLVFVISFVCIMIGDLNVISSLLSNFFLASYCLINFSCFHSSLINVPGWRPAFKYYNKWVSLLGGILCVLVMFAIDWITALITFGIILGLYTFVSYRKPDVNWGSSTQAQIYISALKSTQDLMQVEEHVKNFRPQ</sequence>
<dbReference type="Proteomes" id="UP001497623">
    <property type="component" value="Unassembled WGS sequence"/>
</dbReference>
<feature type="non-terminal residue" evidence="7">
    <location>
        <position position="565"/>
    </location>
</feature>
<dbReference type="GO" id="GO:1990573">
    <property type="term" value="P:potassium ion import across plasma membrane"/>
    <property type="evidence" value="ECO:0007669"/>
    <property type="project" value="TreeGrafter"/>
</dbReference>
<evidence type="ECO:0000256" key="1">
    <source>
        <dbReference type="ARBA" id="ARBA00004141"/>
    </source>
</evidence>
<gene>
    <name evidence="7" type="ORF">MNOR_LOCUS5025</name>
</gene>
<dbReference type="GO" id="GO:0055078">
    <property type="term" value="P:sodium ion homeostasis"/>
    <property type="evidence" value="ECO:0007669"/>
    <property type="project" value="TreeGrafter"/>
</dbReference>
<feature type="transmembrane region" description="Helical" evidence="5">
    <location>
        <begin position="84"/>
        <end position="109"/>
    </location>
</feature>
<feature type="transmembrane region" description="Helical" evidence="5">
    <location>
        <begin position="291"/>
        <end position="310"/>
    </location>
</feature>
<dbReference type="GO" id="GO:0055064">
    <property type="term" value="P:chloride ion homeostasis"/>
    <property type="evidence" value="ECO:0007669"/>
    <property type="project" value="TreeGrafter"/>
</dbReference>
<feature type="transmembrane region" description="Helical" evidence="5">
    <location>
        <begin position="456"/>
        <end position="478"/>
    </location>
</feature>
<dbReference type="GO" id="GO:0006884">
    <property type="term" value="P:cell volume homeostasis"/>
    <property type="evidence" value="ECO:0007669"/>
    <property type="project" value="TreeGrafter"/>
</dbReference>
<feature type="transmembrane region" description="Helical" evidence="5">
    <location>
        <begin position="204"/>
        <end position="223"/>
    </location>
</feature>
<evidence type="ECO:0000313" key="8">
    <source>
        <dbReference type="Proteomes" id="UP001497623"/>
    </source>
</evidence>
<organism evidence="7 8">
    <name type="scientific">Meganyctiphanes norvegica</name>
    <name type="common">Northern krill</name>
    <name type="synonym">Thysanopoda norvegica</name>
    <dbReference type="NCBI Taxonomy" id="48144"/>
    <lineage>
        <taxon>Eukaryota</taxon>
        <taxon>Metazoa</taxon>
        <taxon>Ecdysozoa</taxon>
        <taxon>Arthropoda</taxon>
        <taxon>Crustacea</taxon>
        <taxon>Multicrustacea</taxon>
        <taxon>Malacostraca</taxon>
        <taxon>Eumalacostraca</taxon>
        <taxon>Eucarida</taxon>
        <taxon>Euphausiacea</taxon>
        <taxon>Euphausiidae</taxon>
        <taxon>Meganyctiphanes</taxon>
    </lineage>
</organism>
<dbReference type="GO" id="GO:0055075">
    <property type="term" value="P:potassium ion homeostasis"/>
    <property type="evidence" value="ECO:0007669"/>
    <property type="project" value="TreeGrafter"/>
</dbReference>
<dbReference type="Pfam" id="PF00324">
    <property type="entry name" value="AA_permease"/>
    <property type="match status" value="1"/>
</dbReference>
<dbReference type="Gene3D" id="1.20.1740.10">
    <property type="entry name" value="Amino acid/polyamine transporter I"/>
    <property type="match status" value="1"/>
</dbReference>
<feature type="domain" description="Amino acid permease/ SLC12A" evidence="6">
    <location>
        <begin position="56"/>
        <end position="565"/>
    </location>
</feature>
<feature type="transmembrane region" description="Helical" evidence="5">
    <location>
        <begin position="179"/>
        <end position="199"/>
    </location>
</feature>
<feature type="non-terminal residue" evidence="7">
    <location>
        <position position="1"/>
    </location>
</feature>
<dbReference type="PIRSF" id="PIRSF006060">
    <property type="entry name" value="AA_transporter"/>
    <property type="match status" value="1"/>
</dbReference>
<feature type="transmembrane region" description="Helical" evidence="5">
    <location>
        <begin position="377"/>
        <end position="396"/>
    </location>
</feature>